<dbReference type="OrthoDB" id="9869831at2759"/>
<evidence type="ECO:0000313" key="1">
    <source>
        <dbReference type="EMBL" id="CAF1306068.1"/>
    </source>
</evidence>
<keyword evidence="3" id="KW-1185">Reference proteome</keyword>
<dbReference type="Proteomes" id="UP000681722">
    <property type="component" value="Unassembled WGS sequence"/>
</dbReference>
<dbReference type="Proteomes" id="UP000663829">
    <property type="component" value="Unassembled WGS sequence"/>
</dbReference>
<comment type="caution">
    <text evidence="1">The sequence shown here is derived from an EMBL/GenBank/DDBJ whole genome shotgun (WGS) entry which is preliminary data.</text>
</comment>
<evidence type="ECO:0008006" key="4">
    <source>
        <dbReference type="Google" id="ProtNLM"/>
    </source>
</evidence>
<gene>
    <name evidence="1" type="ORF">GPM918_LOCUS28762</name>
    <name evidence="2" type="ORF">SRO942_LOCUS29292</name>
</gene>
<reference evidence="1" key="1">
    <citation type="submission" date="2021-02" db="EMBL/GenBank/DDBJ databases">
        <authorList>
            <person name="Nowell W R."/>
        </authorList>
    </citation>
    <scope>NUCLEOTIDE SEQUENCE</scope>
</reference>
<evidence type="ECO:0000313" key="3">
    <source>
        <dbReference type="Proteomes" id="UP000663829"/>
    </source>
</evidence>
<dbReference type="AlphaFoldDB" id="A0A815E194"/>
<proteinExistence type="predicted"/>
<evidence type="ECO:0000313" key="2">
    <source>
        <dbReference type="EMBL" id="CAF4139600.1"/>
    </source>
</evidence>
<sequence length="316" mass="35798">MTIVLCENCQNEPREDFYLLSLAKLKDFGADYEAIKSKNLDISRIINTFTITAEPVTEFNPIDHEMDELSRNLLLSHPNPAIHKLVPISVNGDGDCLFYTPQMFYPDTSIEELRLRSISELCSHENYHASVVDGVLNLVDDENVDNHVKRILNNVQYGGVLTLSAEPQTGQIWRANHFVPLLSSTENQDHSTCATTHNNYPSSIKLHPLIGVECDLEEQHELSEENYSISNEKINISRFVFHDASHVINQIFNVKNENINDTVPQKSIHRSTQFIIKFTEENKQSVGKDGHGAWIQDRSVETLFVTAKSAGTHRVV</sequence>
<dbReference type="EMBL" id="CAJNOQ010012708">
    <property type="protein sequence ID" value="CAF1306068.1"/>
    <property type="molecule type" value="Genomic_DNA"/>
</dbReference>
<accession>A0A815E194</accession>
<protein>
    <recommendedName>
        <fullName evidence="4">OTU domain-containing protein</fullName>
    </recommendedName>
</protein>
<name>A0A815E194_9BILA</name>
<organism evidence="1 3">
    <name type="scientific">Didymodactylos carnosus</name>
    <dbReference type="NCBI Taxonomy" id="1234261"/>
    <lineage>
        <taxon>Eukaryota</taxon>
        <taxon>Metazoa</taxon>
        <taxon>Spiralia</taxon>
        <taxon>Gnathifera</taxon>
        <taxon>Rotifera</taxon>
        <taxon>Eurotatoria</taxon>
        <taxon>Bdelloidea</taxon>
        <taxon>Philodinida</taxon>
        <taxon>Philodinidae</taxon>
        <taxon>Didymodactylos</taxon>
    </lineage>
</organism>
<dbReference type="EMBL" id="CAJOBC010040008">
    <property type="protein sequence ID" value="CAF4139600.1"/>
    <property type="molecule type" value="Genomic_DNA"/>
</dbReference>